<name>A0A8S5PQ31_9CAUD</name>
<organism evidence="2">
    <name type="scientific">Siphoviridae sp. ctTrD1</name>
    <dbReference type="NCBI Taxonomy" id="2825524"/>
    <lineage>
        <taxon>Viruses</taxon>
        <taxon>Duplodnaviria</taxon>
        <taxon>Heunggongvirae</taxon>
        <taxon>Uroviricota</taxon>
        <taxon>Caudoviricetes</taxon>
    </lineage>
</organism>
<reference evidence="2" key="1">
    <citation type="journal article" date="2021" name="Proc. Natl. Acad. Sci. U.S.A.">
        <title>A Catalog of Tens of Thousands of Viruses from Human Metagenomes Reveals Hidden Associations with Chronic Diseases.</title>
        <authorList>
            <person name="Tisza M.J."/>
            <person name="Buck C.B."/>
        </authorList>
    </citation>
    <scope>NUCLEOTIDE SEQUENCE</scope>
    <source>
        <strain evidence="2">CtTrD1</strain>
    </source>
</reference>
<keyword evidence="1" id="KW-0812">Transmembrane</keyword>
<feature type="transmembrane region" description="Helical" evidence="1">
    <location>
        <begin position="20"/>
        <end position="38"/>
    </location>
</feature>
<protein>
    <submittedName>
        <fullName evidence="2">Uncharacterized protein</fullName>
    </submittedName>
</protein>
<dbReference type="EMBL" id="BK015480">
    <property type="protein sequence ID" value="DAE08962.1"/>
    <property type="molecule type" value="Genomic_DNA"/>
</dbReference>
<sequence length="39" mass="5011">MKPPYWYHLSLVYKYQNLLLLHRLLPFQVIFFLQQMIWE</sequence>
<keyword evidence="1" id="KW-0472">Membrane</keyword>
<keyword evidence="1" id="KW-1133">Transmembrane helix</keyword>
<proteinExistence type="predicted"/>
<evidence type="ECO:0000313" key="2">
    <source>
        <dbReference type="EMBL" id="DAE08962.1"/>
    </source>
</evidence>
<accession>A0A8S5PQ31</accession>
<evidence type="ECO:0000256" key="1">
    <source>
        <dbReference type="SAM" id="Phobius"/>
    </source>
</evidence>